<feature type="region of interest" description="Disordered" evidence="7">
    <location>
        <begin position="661"/>
        <end position="697"/>
    </location>
</feature>
<evidence type="ECO:0000259" key="8">
    <source>
        <dbReference type="PROSITE" id="PS50157"/>
    </source>
</evidence>
<dbReference type="GO" id="GO:0000981">
    <property type="term" value="F:DNA-binding transcription factor activity, RNA polymerase II-specific"/>
    <property type="evidence" value="ECO:0000318"/>
    <property type="project" value="GO_Central"/>
</dbReference>
<feature type="region of interest" description="Disordered" evidence="7">
    <location>
        <begin position="571"/>
        <end position="602"/>
    </location>
</feature>
<reference evidence="10" key="1">
    <citation type="submission" date="2025-08" db="UniProtKB">
        <authorList>
            <consortium name="RefSeq"/>
        </authorList>
    </citation>
    <scope>IDENTIFICATION</scope>
    <source>
        <strain evidence="10">J_2021</strain>
        <tissue evidence="10">Erythrocytes</tissue>
    </source>
</reference>
<evidence type="ECO:0000256" key="5">
    <source>
        <dbReference type="ARBA" id="ARBA00022833"/>
    </source>
</evidence>
<dbReference type="PROSITE" id="PS00028">
    <property type="entry name" value="ZINC_FINGER_C2H2_1"/>
    <property type="match status" value="11"/>
</dbReference>
<sequence length="2056" mass="226566">MQGKERSATALDGCVTTRQRLSSTTNQEPDVALMSASDTQQYLCIECNETFSSKVQLSSHRQSHVAKKPFMCSYCGRGFHHQIFLQVHERSHGGGATSDYLTAAKPSATRVISTRSCRTVAPLTSDCVNVQPIPSKPELLLNSLVQFRKGHGSQQSPAPIECVTRLSRSQAQPCAQRKDSAEKRSSLEFRVSRFSDTTVHLMDAFGNSIELLTEVFSTHTMNGPQQAPATGTHVLSSVDSTPCEQRTDRTQQEKNDGETLTSTNLQSHMPPQLVPHTDTPTVCPVETDVGKMESNLSPGVVVCSAAPSITTAETPMHMESGRLTSGDPALPIETLDDPIETLDDPIDDPIETLDDPIDDPIETLDDSLSKGTEPISVPHVLPYQVSTELDSSLDGITVSSPPTYSQSVLPSKGHDGPGTNSTKQTDSVPGMDSLEETCNFLVPSEQKQKGSLLAEGTSVLQAEDVRVPGTAQAGGLPEYQEREAPTDHSEQVGEIDACTVCISALRTDIAITSELDSQSDMGNGDHKNMLGQNTQSGVKGVSLVPVNIEKLPSHETFIDLKQSLVQDAHHSAATVQGTDSSLGTETTSAKVGVGHRQRQDLPCERSAQLVDDGSLLKPHLETGAGDASQLETAENAQAPPTKKDDYMLIHQNAAASLFCQEPESQGKDDQVSTTYRHGQDLRSPEPDRTTTHAESLNPSIVDHDYSDQRRTLEDSPVEMARHYGPGQYDESQIISGIHDVLPIGEEKNNTPIGGHSEQEQHSLDKRPDLQEGILRNVEKYTESGTAETALIVTREGETGATGVSQSHGIDIMDLALTGVQPERTEGNEDISRWVSPMDASSQEKVIMHEIEKGTIPQTDSLAAFIPTEAALNCVGERSLDKSAPPKRKEGNNADVALSASVSDEVEQEGSVPCLTCGEHMNGNKSPSHVCSNFSKSSMTVMENKSIEMIPADVKQDLDSATEPHSVEPEEPNAKVNKMYNCPKCDKTFRLPVLLAGHMKCHTSHLCITCGSPMPHKYKMKRLARKCQQCIQNTIVKRQEKRLLFTRYSEEEDMITSGTKFSTDLNEDSDLTLPCAPNTEDVLGADSEIELTQLKRPHVRQRAKSADGSLGMDPNAEHSEVRKKRGRQPTKGNVLPATVPKVYKCLQCGVSFLQCMFIVKHMKEHFMAQTQPCKCYLIVRQGGKQTLKQCKMCRQHTKSTALDASQLTDSASDQNLQTPISSPKKIIKRGRKGDVSFQRAGNKKIPQKRGKYARKSMAPVRECHDEPRLEEESQIPPLEGDAELMSTCWEKSFGEESVPGRGTDKRSEDLLLQPHVCDVCGKAFRLHRYLQLHIVTHTGTPCESCGCLFRFKRRAGRHSKKCRLCRMKGKEQGVLCDAILELSPPELPKAHKAKVLSSLPHGKQSKMLAKFKAPKQAKLNKAFKEKKLQLLKGPPGQSKKRKLSSVQLEKSRKKLKSIEVLSPPTPKKRGRPPRKQSADSMLSTVNSLAIKSEGKSVVVSDDGLHPIETTKSSLSGDDKSDEVPTYKNLPTMSIKEEPNASEISSFQCSECGQNFPYKHLLDNHIQTHTGDRPYACSDCDKSFAKINHLTIHRRVHTGVRPHVCSVCQSSFRQKSSLLAHRYTHTNQPPLLVTSYECSVCLKEFKQSSDLEAHECILPVELPVQCKECERVFTNKGRLAVHSRVHTVQTSYPCPICNRSFIYKANLDRHQQKHKGEKPFSCAKCGVSFARRKTLERHKLAHGKKGLFSCIHCKKYFLLQTWLFRHLKICQGVNKGKVLKVQKRKRIKEDVEVSSTVSSEEVEKKMIKVENKEQKIKKLMKSKVLGEAKLKSKAAEGSKEEKLKAKAAKAEKGALKKKLTEGGQGEASSEASSVEEEKKRPNEDNGKKDKKQEQIKGQREFPEGANGDAQPKVKGAAPAEKGLLNEEKQKAKSAKKDMLGEEKQKAKSATTAKRESDGEEKQNVRVAAPTNKELLGEEKPIGKGATTTKKESEEEKQKARNFIPAKKELIVDEKQKTKCTPPAKKPRLESSPKVATPERMRKEGGKGKEPQGKLQSKK</sequence>
<dbReference type="AGR" id="Xenbase:XB-GENE-6486109"/>
<comment type="similarity">
    <text evidence="1">Belongs to the krueppel C2H2-type zinc-finger protein family.</text>
</comment>
<dbReference type="GO" id="GO:0000978">
    <property type="term" value="F:RNA polymerase II cis-regulatory region sequence-specific DNA binding"/>
    <property type="evidence" value="ECO:0007669"/>
    <property type="project" value="TreeGrafter"/>
</dbReference>
<feature type="compositionally biased region" description="Basic and acidic residues" evidence="7">
    <location>
        <begin position="1921"/>
        <end position="1943"/>
    </location>
</feature>
<feature type="domain" description="C2H2-type" evidence="8">
    <location>
        <begin position="1601"/>
        <end position="1628"/>
    </location>
</feature>
<feature type="domain" description="C2H2-type" evidence="8">
    <location>
        <begin position="1690"/>
        <end position="1717"/>
    </location>
</feature>
<evidence type="ECO:0000313" key="11">
    <source>
        <dbReference type="Xenbase" id="XB-GENE-6486109"/>
    </source>
</evidence>
<feature type="region of interest" description="Disordered" evidence="7">
    <location>
        <begin position="393"/>
        <end position="432"/>
    </location>
</feature>
<dbReference type="GO" id="GO:0000977">
    <property type="term" value="F:RNA polymerase II transcription regulatory region sequence-specific DNA binding"/>
    <property type="evidence" value="ECO:0000318"/>
    <property type="project" value="GO_Central"/>
</dbReference>
<feature type="region of interest" description="Disordered" evidence="7">
    <location>
        <begin position="617"/>
        <end position="642"/>
    </location>
</feature>
<feature type="compositionally biased region" description="Basic and acidic residues" evidence="7">
    <location>
        <begin position="245"/>
        <end position="257"/>
    </location>
</feature>
<feature type="compositionally biased region" description="Polar residues" evidence="7">
    <location>
        <begin position="222"/>
        <end position="244"/>
    </location>
</feature>
<dbReference type="PANTHER" id="PTHR24384">
    <property type="entry name" value="FINGER PUTATIVE TRANSCRIPTION FACTOR FAMILY-RELATED"/>
    <property type="match status" value="1"/>
</dbReference>
<dbReference type="FunFam" id="3.30.160.60:FF:000358">
    <property type="entry name" value="zinc finger protein 24"/>
    <property type="match status" value="1"/>
</dbReference>
<feature type="domain" description="C2H2-type" evidence="8">
    <location>
        <begin position="979"/>
        <end position="1002"/>
    </location>
</feature>
<feature type="region of interest" description="Disordered" evidence="7">
    <location>
        <begin position="1829"/>
        <end position="2056"/>
    </location>
</feature>
<dbReference type="Xenbase" id="XB-GENE-6486109">
    <property type="gene designation" value="znf605.L"/>
</dbReference>
<dbReference type="FunFam" id="3.30.160.60:FF:000446">
    <property type="entry name" value="Zinc finger protein"/>
    <property type="match status" value="1"/>
</dbReference>
<feature type="domain" description="C2H2-type" evidence="8">
    <location>
        <begin position="1573"/>
        <end position="1600"/>
    </location>
</feature>
<feature type="compositionally biased region" description="Basic and acidic residues" evidence="7">
    <location>
        <begin position="2024"/>
        <end position="2049"/>
    </location>
</feature>
<feature type="compositionally biased region" description="Basic and acidic residues" evidence="7">
    <location>
        <begin position="1829"/>
        <end position="1858"/>
    </location>
</feature>
<feature type="compositionally biased region" description="Basic and acidic residues" evidence="7">
    <location>
        <begin position="1873"/>
        <end position="1900"/>
    </location>
</feature>
<evidence type="ECO:0000256" key="6">
    <source>
        <dbReference type="PROSITE-ProRule" id="PRU00042"/>
    </source>
</evidence>
<dbReference type="InterPro" id="IPR013087">
    <property type="entry name" value="Znf_C2H2_type"/>
</dbReference>
<feature type="domain" description="C2H2-type" evidence="8">
    <location>
        <begin position="1718"/>
        <end position="1740"/>
    </location>
</feature>
<dbReference type="Gene3D" id="3.30.160.60">
    <property type="entry name" value="Classic Zinc Finger"/>
    <property type="match status" value="8"/>
</dbReference>
<dbReference type="PROSITE" id="PS50157">
    <property type="entry name" value="ZINC_FINGER_C2H2_2"/>
    <property type="match status" value="12"/>
</dbReference>
<keyword evidence="2" id="KW-0479">Metal-binding</keyword>
<feature type="compositionally biased region" description="Basic and acidic residues" evidence="7">
    <location>
        <begin position="677"/>
        <end position="691"/>
    </location>
</feature>
<feature type="domain" description="C2H2-type" evidence="8">
    <location>
        <begin position="1662"/>
        <end position="1689"/>
    </location>
</feature>
<feature type="compositionally biased region" description="Basic and acidic residues" evidence="7">
    <location>
        <begin position="1950"/>
        <end position="1961"/>
    </location>
</feature>
<dbReference type="OrthoDB" id="2687452at2759"/>
<gene>
    <name evidence="10 11" type="primary">znf605.L</name>
</gene>
<dbReference type="InterPro" id="IPR036236">
    <property type="entry name" value="Znf_C2H2_sf"/>
</dbReference>
<evidence type="ECO:0000256" key="7">
    <source>
        <dbReference type="SAM" id="MobiDB-lite"/>
    </source>
</evidence>
<dbReference type="SMART" id="SM00355">
    <property type="entry name" value="ZnF_C2H2"/>
    <property type="match status" value="13"/>
</dbReference>
<keyword evidence="4 6" id="KW-0863">Zinc-finger</keyword>
<dbReference type="FunFam" id="3.30.160.60:FF:002607">
    <property type="entry name" value="zinc finger protein 184"/>
    <property type="match status" value="1"/>
</dbReference>
<dbReference type="KEGG" id="xla:108704631"/>
<feature type="domain" description="C2H2-type" evidence="8">
    <location>
        <begin position="1314"/>
        <end position="1338"/>
    </location>
</feature>
<dbReference type="FunFam" id="3.30.160.60:FF:004011">
    <property type="match status" value="1"/>
</dbReference>
<feature type="region of interest" description="Disordered" evidence="7">
    <location>
        <begin position="222"/>
        <end position="279"/>
    </location>
</feature>
<dbReference type="GeneID" id="108704631"/>
<feature type="compositionally biased region" description="Basic and acidic residues" evidence="7">
    <location>
        <begin position="1986"/>
        <end position="1996"/>
    </location>
</feature>
<feature type="region of interest" description="Disordered" evidence="7">
    <location>
        <begin position="1426"/>
        <end position="1481"/>
    </location>
</feature>
<feature type="domain" description="C2H2-type" evidence="8">
    <location>
        <begin position="1634"/>
        <end position="1661"/>
    </location>
</feature>
<feature type="compositionally biased region" description="Basic and acidic residues" evidence="7">
    <location>
        <begin position="2003"/>
        <end position="2014"/>
    </location>
</feature>
<feature type="compositionally biased region" description="Polar residues" evidence="7">
    <location>
        <begin position="418"/>
        <end position="427"/>
    </location>
</feature>
<dbReference type="Proteomes" id="UP000186698">
    <property type="component" value="Chromosome 6L"/>
</dbReference>
<proteinExistence type="inferred from homology"/>
<dbReference type="CTD" id="108704631"/>
<dbReference type="GO" id="GO:0006357">
    <property type="term" value="P:regulation of transcription by RNA polymerase II"/>
    <property type="evidence" value="ECO:0000318"/>
    <property type="project" value="GO_Central"/>
</dbReference>
<keyword evidence="5" id="KW-0862">Zinc</keyword>
<protein>
    <submittedName>
        <fullName evidence="10">Uncharacterized protein znf605.L</fullName>
    </submittedName>
</protein>
<feature type="compositionally biased region" description="Polar residues" evidence="7">
    <location>
        <begin position="258"/>
        <end position="269"/>
    </location>
</feature>
<evidence type="ECO:0000313" key="10">
    <source>
        <dbReference type="RefSeq" id="XP_018096761.1"/>
    </source>
</evidence>
<feature type="domain" description="C2H2-type" evidence="8">
    <location>
        <begin position="70"/>
        <end position="97"/>
    </location>
</feature>
<accession>A0A8J0U564</accession>
<dbReference type="GO" id="GO:0005634">
    <property type="term" value="C:nucleus"/>
    <property type="evidence" value="ECO:0000318"/>
    <property type="project" value="GO_Central"/>
</dbReference>
<dbReference type="GO" id="GO:0008270">
    <property type="term" value="F:zinc ion binding"/>
    <property type="evidence" value="ECO:0007669"/>
    <property type="project" value="UniProtKB-KW"/>
</dbReference>
<dbReference type="PANTHER" id="PTHR24384:SF218">
    <property type="entry name" value="ZINC FINGER PROTEIN 502"/>
    <property type="match status" value="1"/>
</dbReference>
<dbReference type="SUPFAM" id="SSF57667">
    <property type="entry name" value="beta-beta-alpha zinc fingers"/>
    <property type="match status" value="7"/>
</dbReference>
<feature type="compositionally biased region" description="Polar residues" evidence="7">
    <location>
        <begin position="573"/>
        <end position="589"/>
    </location>
</feature>
<dbReference type="Pfam" id="PF00096">
    <property type="entry name" value="zf-C2H2"/>
    <property type="match status" value="5"/>
</dbReference>
<feature type="region of interest" description="Disordered" evidence="7">
    <location>
        <begin position="1092"/>
        <end position="1132"/>
    </location>
</feature>
<evidence type="ECO:0000256" key="1">
    <source>
        <dbReference type="ARBA" id="ARBA00006991"/>
    </source>
</evidence>
<organism evidence="9 10">
    <name type="scientific">Xenopus laevis</name>
    <name type="common">African clawed frog</name>
    <dbReference type="NCBI Taxonomy" id="8355"/>
    <lineage>
        <taxon>Eukaryota</taxon>
        <taxon>Metazoa</taxon>
        <taxon>Chordata</taxon>
        <taxon>Craniata</taxon>
        <taxon>Vertebrata</taxon>
        <taxon>Euteleostomi</taxon>
        <taxon>Amphibia</taxon>
        <taxon>Batrachia</taxon>
        <taxon>Anura</taxon>
        <taxon>Pipoidea</taxon>
        <taxon>Pipidae</taxon>
        <taxon>Xenopodinae</taxon>
        <taxon>Xenopus</taxon>
        <taxon>Xenopus</taxon>
    </lineage>
</organism>
<feature type="domain" description="C2H2-type" evidence="8">
    <location>
        <begin position="42"/>
        <end position="69"/>
    </location>
</feature>
<evidence type="ECO:0000256" key="3">
    <source>
        <dbReference type="ARBA" id="ARBA00022737"/>
    </source>
</evidence>
<evidence type="ECO:0000256" key="2">
    <source>
        <dbReference type="ARBA" id="ARBA00022723"/>
    </source>
</evidence>
<keyword evidence="3" id="KW-0677">Repeat</keyword>
<dbReference type="RefSeq" id="XP_018096761.1">
    <property type="nucleotide sequence ID" value="XM_018241272.2"/>
</dbReference>
<name>A0A8J0U564_XENLA</name>
<evidence type="ECO:0000313" key="9">
    <source>
        <dbReference type="Proteomes" id="UP000186698"/>
    </source>
</evidence>
<feature type="compositionally biased region" description="Polar residues" evidence="7">
    <location>
        <begin position="397"/>
        <end position="409"/>
    </location>
</feature>
<dbReference type="InterPro" id="IPR050752">
    <property type="entry name" value="C2H2-ZF_domain"/>
</dbReference>
<evidence type="ECO:0000256" key="4">
    <source>
        <dbReference type="ARBA" id="ARBA00022771"/>
    </source>
</evidence>
<feature type="region of interest" description="Disordered" evidence="7">
    <location>
        <begin position="1499"/>
        <end position="1525"/>
    </location>
</feature>
<feature type="domain" description="C2H2-type" evidence="8">
    <location>
        <begin position="1545"/>
        <end position="1572"/>
    </location>
</feature>
<keyword evidence="9" id="KW-1185">Reference proteome</keyword>
<feature type="domain" description="C2H2-type" evidence="8">
    <location>
        <begin position="1142"/>
        <end position="1169"/>
    </location>
</feature>